<feature type="domain" description="ABC transporter" evidence="5">
    <location>
        <begin position="9"/>
        <end position="261"/>
    </location>
</feature>
<dbReference type="PROSITE" id="PS50893">
    <property type="entry name" value="ABC_TRANSPORTER_2"/>
    <property type="match status" value="1"/>
</dbReference>
<dbReference type="PROSITE" id="PS00211">
    <property type="entry name" value="ABC_TRANSPORTER_1"/>
    <property type="match status" value="1"/>
</dbReference>
<evidence type="ECO:0000259" key="5">
    <source>
        <dbReference type="PROSITE" id="PS50893"/>
    </source>
</evidence>
<dbReference type="InterPro" id="IPR003439">
    <property type="entry name" value="ABC_transporter-like_ATP-bd"/>
</dbReference>
<evidence type="ECO:0000256" key="2">
    <source>
        <dbReference type="ARBA" id="ARBA00022448"/>
    </source>
</evidence>
<dbReference type="PANTHER" id="PTHR43776:SF7">
    <property type="entry name" value="D,D-DIPEPTIDE TRANSPORT ATP-BINDING PROTEIN DDPF-RELATED"/>
    <property type="match status" value="1"/>
</dbReference>
<comment type="similarity">
    <text evidence="1">Belongs to the ABC transporter superfamily.</text>
</comment>
<keyword evidence="3" id="KW-0547">Nucleotide-binding</keyword>
<dbReference type="PANTHER" id="PTHR43776">
    <property type="entry name" value="TRANSPORT ATP-BINDING PROTEIN"/>
    <property type="match status" value="1"/>
</dbReference>
<dbReference type="Pfam" id="PF08352">
    <property type="entry name" value="oligo_HPY"/>
    <property type="match status" value="1"/>
</dbReference>
<dbReference type="GO" id="GO:0016887">
    <property type="term" value="F:ATP hydrolysis activity"/>
    <property type="evidence" value="ECO:0007669"/>
    <property type="project" value="InterPro"/>
</dbReference>
<dbReference type="NCBIfam" id="NF008453">
    <property type="entry name" value="PRK11308.1"/>
    <property type="match status" value="1"/>
</dbReference>
<sequence>MAPQGDPILEVRDLVKHFPLTQGIVMKRQIGAIKAVDGVSFDLRRGETLGVVGESGCGKSTLAKLLMALEKPTSGSVKVNGELVDVHRGSNLKRFRRNIQMVMQDPYTSLNPRMTVGDIIGEPYEIHTEVAPKGDRRKKVQDLLEVVGLNPDHINRYPHQFSGGQRQRIGIARGLALQPEIIICDEPVSALDVSIQAQVINLLERLQSEFGLAYIFIAHDLSVVRHISDRVAVMYLGKIVEIGKDTEIYDKPSHPYTQALLSAVPVPNPEGRETRERIILQGDPPSPANPPSGCRFRTRCWKAQEICAVEEPLLQIRPGTDHESACHFAEVHDVVHAS</sequence>
<dbReference type="Pfam" id="PF00005">
    <property type="entry name" value="ABC_tran"/>
    <property type="match status" value="1"/>
</dbReference>
<gene>
    <name evidence="6" type="ORF">FDA94_26890</name>
</gene>
<name>A0A4U3M7W0_9ACTN</name>
<dbReference type="OrthoDB" id="2986442at2"/>
<keyword evidence="4 6" id="KW-0067">ATP-binding</keyword>
<keyword evidence="7" id="KW-1185">Reference proteome</keyword>
<dbReference type="InterPro" id="IPR003593">
    <property type="entry name" value="AAA+_ATPase"/>
</dbReference>
<dbReference type="Gene3D" id="3.40.50.300">
    <property type="entry name" value="P-loop containing nucleotide triphosphate hydrolases"/>
    <property type="match status" value="1"/>
</dbReference>
<dbReference type="InterPro" id="IPR050319">
    <property type="entry name" value="ABC_transp_ATP-bind"/>
</dbReference>
<dbReference type="GO" id="GO:0005524">
    <property type="term" value="F:ATP binding"/>
    <property type="evidence" value="ECO:0007669"/>
    <property type="project" value="UniProtKB-KW"/>
</dbReference>
<proteinExistence type="inferred from homology"/>
<evidence type="ECO:0000256" key="4">
    <source>
        <dbReference type="ARBA" id="ARBA00022840"/>
    </source>
</evidence>
<protein>
    <submittedName>
        <fullName evidence="6">Dipeptide ABC transporter ATP-binding protein</fullName>
    </submittedName>
</protein>
<dbReference type="AlphaFoldDB" id="A0A4U3M7W0"/>
<dbReference type="InterPro" id="IPR013563">
    <property type="entry name" value="Oligopep_ABC_C"/>
</dbReference>
<evidence type="ECO:0000313" key="6">
    <source>
        <dbReference type="EMBL" id="TKK85055.1"/>
    </source>
</evidence>
<dbReference type="GO" id="GO:0055085">
    <property type="term" value="P:transmembrane transport"/>
    <property type="evidence" value="ECO:0007669"/>
    <property type="project" value="UniProtKB-ARBA"/>
</dbReference>
<dbReference type="InterPro" id="IPR017871">
    <property type="entry name" value="ABC_transporter-like_CS"/>
</dbReference>
<reference evidence="6 7" key="1">
    <citation type="submission" date="2019-04" db="EMBL/GenBank/DDBJ databases">
        <title>Herbidospora sp. NEAU-GS14.nov., a novel actinomycete isolated from soil.</title>
        <authorList>
            <person name="Han L."/>
        </authorList>
    </citation>
    <scope>NUCLEOTIDE SEQUENCE [LARGE SCALE GENOMIC DNA]</scope>
    <source>
        <strain evidence="6 7">NEAU-GS14</strain>
    </source>
</reference>
<keyword evidence="2" id="KW-0813">Transport</keyword>
<dbReference type="NCBIfam" id="TIGR01727">
    <property type="entry name" value="oligo_HPY"/>
    <property type="match status" value="1"/>
</dbReference>
<dbReference type="Proteomes" id="UP000308705">
    <property type="component" value="Unassembled WGS sequence"/>
</dbReference>
<comment type="caution">
    <text evidence="6">The sequence shown here is derived from an EMBL/GenBank/DDBJ whole genome shotgun (WGS) entry which is preliminary data.</text>
</comment>
<dbReference type="RefSeq" id="WP_137249864.1">
    <property type="nucleotide sequence ID" value="NZ_SZQA01000030.1"/>
</dbReference>
<dbReference type="SUPFAM" id="SSF52540">
    <property type="entry name" value="P-loop containing nucleoside triphosphate hydrolases"/>
    <property type="match status" value="1"/>
</dbReference>
<evidence type="ECO:0000256" key="1">
    <source>
        <dbReference type="ARBA" id="ARBA00005417"/>
    </source>
</evidence>
<dbReference type="FunFam" id="3.40.50.300:FF:000016">
    <property type="entry name" value="Oligopeptide ABC transporter ATP-binding component"/>
    <property type="match status" value="1"/>
</dbReference>
<dbReference type="CDD" id="cd03257">
    <property type="entry name" value="ABC_NikE_OppD_transporters"/>
    <property type="match status" value="1"/>
</dbReference>
<evidence type="ECO:0000313" key="7">
    <source>
        <dbReference type="Proteomes" id="UP000308705"/>
    </source>
</evidence>
<evidence type="ECO:0000256" key="3">
    <source>
        <dbReference type="ARBA" id="ARBA00022741"/>
    </source>
</evidence>
<dbReference type="EMBL" id="SZQA01000030">
    <property type="protein sequence ID" value="TKK85055.1"/>
    <property type="molecule type" value="Genomic_DNA"/>
</dbReference>
<dbReference type="SMART" id="SM00382">
    <property type="entry name" value="AAA"/>
    <property type="match status" value="1"/>
</dbReference>
<organism evidence="6 7">
    <name type="scientific">Herbidospora galbida</name>
    <dbReference type="NCBI Taxonomy" id="2575442"/>
    <lineage>
        <taxon>Bacteria</taxon>
        <taxon>Bacillati</taxon>
        <taxon>Actinomycetota</taxon>
        <taxon>Actinomycetes</taxon>
        <taxon>Streptosporangiales</taxon>
        <taxon>Streptosporangiaceae</taxon>
        <taxon>Herbidospora</taxon>
    </lineage>
</organism>
<dbReference type="InterPro" id="IPR027417">
    <property type="entry name" value="P-loop_NTPase"/>
</dbReference>
<accession>A0A4U3M7W0</accession>
<dbReference type="GO" id="GO:0015833">
    <property type="term" value="P:peptide transport"/>
    <property type="evidence" value="ECO:0007669"/>
    <property type="project" value="InterPro"/>
</dbReference>